<evidence type="ECO:0000313" key="3">
    <source>
        <dbReference type="EMBL" id="EQC33878.1"/>
    </source>
</evidence>
<dbReference type="GO" id="GO:0005524">
    <property type="term" value="F:ATP binding"/>
    <property type="evidence" value="ECO:0007669"/>
    <property type="project" value="InterPro"/>
</dbReference>
<evidence type="ECO:0000259" key="2">
    <source>
        <dbReference type="PROSITE" id="PS50011"/>
    </source>
</evidence>
<dbReference type="InParanoid" id="T0RNE1"/>
<dbReference type="GO" id="GO:0004674">
    <property type="term" value="F:protein serine/threonine kinase activity"/>
    <property type="evidence" value="ECO:0007669"/>
    <property type="project" value="TreeGrafter"/>
</dbReference>
<feature type="domain" description="Protein kinase" evidence="2">
    <location>
        <begin position="1"/>
        <end position="287"/>
    </location>
</feature>
<dbReference type="InterPro" id="IPR020635">
    <property type="entry name" value="Tyr_kinase_cat_dom"/>
</dbReference>
<protein>
    <submittedName>
        <fullName evidence="3">TKL protein kinase</fullName>
    </submittedName>
</protein>
<dbReference type="Gene3D" id="1.10.510.10">
    <property type="entry name" value="Transferase(Phosphotransferase) domain 1"/>
    <property type="match status" value="1"/>
</dbReference>
<dbReference type="OrthoDB" id="4062651at2759"/>
<dbReference type="SUPFAM" id="SSF56112">
    <property type="entry name" value="Protein kinase-like (PK-like)"/>
    <property type="match status" value="1"/>
</dbReference>
<dbReference type="SMART" id="SM00219">
    <property type="entry name" value="TyrKc"/>
    <property type="match status" value="1"/>
</dbReference>
<evidence type="ECO:0000256" key="1">
    <source>
        <dbReference type="SAM" id="MobiDB-lite"/>
    </source>
</evidence>
<keyword evidence="4" id="KW-1185">Reference proteome</keyword>
<keyword evidence="3" id="KW-0808">Transferase</keyword>
<evidence type="ECO:0000313" key="4">
    <source>
        <dbReference type="Proteomes" id="UP000030762"/>
    </source>
</evidence>
<dbReference type="InterPro" id="IPR011009">
    <property type="entry name" value="Kinase-like_dom_sf"/>
</dbReference>
<sequence>MDKPAPAPQVLDNLPVCFKIDEAALVPGAASPTPACAMWTGVFYGTYHGSPVLIKEAALADDAKQREIYRVVRLAMDMYHPNIAQFFGVSFNNPEKKRVRLVIERLERGDLAAILASDEELSVQRCVQIMCDVACAMSYLHAQAKPILHRDLRAANVHISHDYRAKLVNFEFGGKLGLDKTLIGTPAWAAPEILAGDADYTEKVDVYSFAMLMIEIMNRKVPYSEEPNDLPARMLLEQIVMQARRPRIMERERWPRPLLHLVDSCWQKDPTVRPSFDGIATKLHAILKPPSSPTKRLNSARSTKVGTTTGSVEDSEDGNAKRARCAVDSRDDPST</sequence>
<dbReference type="STRING" id="1156394.T0RNE1"/>
<dbReference type="EMBL" id="JH767157">
    <property type="protein sequence ID" value="EQC33878.1"/>
    <property type="molecule type" value="Genomic_DNA"/>
</dbReference>
<feature type="compositionally biased region" description="Polar residues" evidence="1">
    <location>
        <begin position="293"/>
        <end position="312"/>
    </location>
</feature>
<dbReference type="eggNOG" id="KOG0192">
    <property type="taxonomic scope" value="Eukaryota"/>
</dbReference>
<dbReference type="VEuPathDB" id="FungiDB:SDRG_08559"/>
<name>T0RNE1_SAPDV</name>
<dbReference type="InterPro" id="IPR001245">
    <property type="entry name" value="Ser-Thr/Tyr_kinase_cat_dom"/>
</dbReference>
<dbReference type="GO" id="GO:0004713">
    <property type="term" value="F:protein tyrosine kinase activity"/>
    <property type="evidence" value="ECO:0007669"/>
    <property type="project" value="InterPro"/>
</dbReference>
<dbReference type="GeneID" id="19949286"/>
<dbReference type="Pfam" id="PF07714">
    <property type="entry name" value="PK_Tyr_Ser-Thr"/>
    <property type="match status" value="1"/>
</dbReference>
<dbReference type="AlphaFoldDB" id="T0RNE1"/>
<feature type="region of interest" description="Disordered" evidence="1">
    <location>
        <begin position="288"/>
        <end position="335"/>
    </location>
</feature>
<dbReference type="InterPro" id="IPR051681">
    <property type="entry name" value="Ser/Thr_Kinases-Pseudokinases"/>
</dbReference>
<dbReference type="RefSeq" id="XP_008612673.1">
    <property type="nucleotide sequence ID" value="XM_008614451.1"/>
</dbReference>
<reference evidence="3 4" key="1">
    <citation type="submission" date="2012-04" db="EMBL/GenBank/DDBJ databases">
        <title>The Genome Sequence of Saprolegnia declina VS20.</title>
        <authorList>
            <consortium name="The Broad Institute Genome Sequencing Platform"/>
            <person name="Russ C."/>
            <person name="Nusbaum C."/>
            <person name="Tyler B."/>
            <person name="van West P."/>
            <person name="Dieguez-Uribeondo J."/>
            <person name="de Bruijn I."/>
            <person name="Tripathy S."/>
            <person name="Jiang R."/>
            <person name="Young S.K."/>
            <person name="Zeng Q."/>
            <person name="Gargeya S."/>
            <person name="Fitzgerald M."/>
            <person name="Haas B."/>
            <person name="Abouelleil A."/>
            <person name="Alvarado L."/>
            <person name="Arachchi H.M."/>
            <person name="Berlin A."/>
            <person name="Chapman S.B."/>
            <person name="Goldberg J."/>
            <person name="Griggs A."/>
            <person name="Gujja S."/>
            <person name="Hansen M."/>
            <person name="Howarth C."/>
            <person name="Imamovic A."/>
            <person name="Larimer J."/>
            <person name="McCowen C."/>
            <person name="Montmayeur A."/>
            <person name="Murphy C."/>
            <person name="Neiman D."/>
            <person name="Pearson M."/>
            <person name="Priest M."/>
            <person name="Roberts A."/>
            <person name="Saif S."/>
            <person name="Shea T."/>
            <person name="Sisk P."/>
            <person name="Sykes S."/>
            <person name="Wortman J."/>
            <person name="Nusbaum C."/>
            <person name="Birren B."/>
        </authorList>
    </citation>
    <scope>NUCLEOTIDE SEQUENCE [LARGE SCALE GENOMIC DNA]</scope>
    <source>
        <strain evidence="3 4">VS20</strain>
    </source>
</reference>
<feature type="compositionally biased region" description="Basic and acidic residues" evidence="1">
    <location>
        <begin position="325"/>
        <end position="335"/>
    </location>
</feature>
<dbReference type="Proteomes" id="UP000030762">
    <property type="component" value="Unassembled WGS sequence"/>
</dbReference>
<dbReference type="OMA" id="ISHDYRA"/>
<dbReference type="PROSITE" id="PS50011">
    <property type="entry name" value="PROTEIN_KINASE_DOM"/>
    <property type="match status" value="1"/>
</dbReference>
<proteinExistence type="predicted"/>
<gene>
    <name evidence="3" type="ORF">SDRG_08559</name>
</gene>
<organism evidence="3 4">
    <name type="scientific">Saprolegnia diclina (strain VS20)</name>
    <dbReference type="NCBI Taxonomy" id="1156394"/>
    <lineage>
        <taxon>Eukaryota</taxon>
        <taxon>Sar</taxon>
        <taxon>Stramenopiles</taxon>
        <taxon>Oomycota</taxon>
        <taxon>Saprolegniomycetes</taxon>
        <taxon>Saprolegniales</taxon>
        <taxon>Saprolegniaceae</taxon>
        <taxon>Saprolegnia</taxon>
    </lineage>
</organism>
<dbReference type="PANTHER" id="PTHR44329">
    <property type="entry name" value="SERINE/THREONINE-PROTEIN KINASE TNNI3K-RELATED"/>
    <property type="match status" value="1"/>
</dbReference>
<dbReference type="InterPro" id="IPR000719">
    <property type="entry name" value="Prot_kinase_dom"/>
</dbReference>
<accession>T0RNE1</accession>
<keyword evidence="3" id="KW-0418">Kinase</keyword>